<dbReference type="PANTHER" id="PTHR21503">
    <property type="entry name" value="F-BOX-CONTAINING HYPOTHETICAL PROTEIN C.ELEGANS"/>
    <property type="match status" value="1"/>
</dbReference>
<dbReference type="AlphaFoldDB" id="A0A1I7SXF1"/>
<accession>A0A1I7SXF1</accession>
<dbReference type="Proteomes" id="UP000095282">
    <property type="component" value="Unplaced"/>
</dbReference>
<sequence length="306" mass="36432">MSPFPLLRLPQVPLFDILQLWNLMELFNLSMISKRACSLVKKVRNTNRKVLLISEQSVKLREYQTTSNTEKVFFIYIHKTCIECTTYKGSLNGLRMSSFYHYSMRPGKLQYSFRFENGSIALLEVVKRLTTLFSNTVIVDVVFFAVNWNEPLFDYIQKELRIAEKKYFDITILAENYLSDEKMTRVVEKLKTMEYCIFESDHHSTFKYDFYESFERMHYLEFRNAKWLNFSHLMWLRNETMALTLKFTSISAEDLNKFLIYWQNDPEQKETKLKHISVNDSCVKLDRVLRGISFSPSVNMPAIFTR</sequence>
<dbReference type="InterPro" id="IPR001810">
    <property type="entry name" value="F-box_dom"/>
</dbReference>
<evidence type="ECO:0000313" key="3">
    <source>
        <dbReference type="WBParaSite" id="Csp11.Scaffold118.g556.t1"/>
    </source>
</evidence>
<organism evidence="2 3">
    <name type="scientific">Caenorhabditis tropicalis</name>
    <dbReference type="NCBI Taxonomy" id="1561998"/>
    <lineage>
        <taxon>Eukaryota</taxon>
        <taxon>Metazoa</taxon>
        <taxon>Ecdysozoa</taxon>
        <taxon>Nematoda</taxon>
        <taxon>Chromadorea</taxon>
        <taxon>Rhabditida</taxon>
        <taxon>Rhabditina</taxon>
        <taxon>Rhabditomorpha</taxon>
        <taxon>Rhabditoidea</taxon>
        <taxon>Rhabditidae</taxon>
        <taxon>Peloderinae</taxon>
        <taxon>Caenorhabditis</taxon>
    </lineage>
</organism>
<keyword evidence="2" id="KW-1185">Reference proteome</keyword>
<evidence type="ECO:0000259" key="1">
    <source>
        <dbReference type="PROSITE" id="PS50181"/>
    </source>
</evidence>
<proteinExistence type="predicted"/>
<dbReference type="PROSITE" id="PS50181">
    <property type="entry name" value="FBOX"/>
    <property type="match status" value="1"/>
</dbReference>
<evidence type="ECO:0000313" key="2">
    <source>
        <dbReference type="Proteomes" id="UP000095282"/>
    </source>
</evidence>
<feature type="domain" description="F-box" evidence="1">
    <location>
        <begin position="3"/>
        <end position="50"/>
    </location>
</feature>
<protein>
    <submittedName>
        <fullName evidence="3">F-box domain-containing protein</fullName>
    </submittedName>
</protein>
<name>A0A1I7SXF1_9PELO</name>
<dbReference type="WBParaSite" id="Csp11.Scaffold118.g556.t1">
    <property type="protein sequence ID" value="Csp11.Scaffold118.g556.t1"/>
    <property type="gene ID" value="Csp11.Scaffold118.g556"/>
</dbReference>
<reference evidence="3" key="1">
    <citation type="submission" date="2016-11" db="UniProtKB">
        <authorList>
            <consortium name="WormBaseParasite"/>
        </authorList>
    </citation>
    <scope>IDENTIFICATION</scope>
</reference>
<dbReference type="Pfam" id="PF00646">
    <property type="entry name" value="F-box"/>
    <property type="match status" value="1"/>
</dbReference>
<dbReference type="PANTHER" id="PTHR21503:SF8">
    <property type="entry name" value="F-BOX ASSOCIATED DOMAIN-CONTAINING PROTEIN-RELATED"/>
    <property type="match status" value="1"/>
</dbReference>